<dbReference type="AlphaFoldDB" id="A0A2V3WDX0"/>
<dbReference type="PANTHER" id="PTHR18964">
    <property type="entry name" value="ROK (REPRESSOR, ORF, KINASE) FAMILY"/>
    <property type="match status" value="1"/>
</dbReference>
<dbReference type="PANTHER" id="PTHR18964:SF149">
    <property type="entry name" value="BIFUNCTIONAL UDP-N-ACETYLGLUCOSAMINE 2-EPIMERASE_N-ACETYLMANNOSAMINE KINASE"/>
    <property type="match status" value="1"/>
</dbReference>
<gene>
    <name evidence="2" type="ORF">DES38_103243</name>
</gene>
<evidence type="ECO:0000313" key="3">
    <source>
        <dbReference type="Proteomes" id="UP000247922"/>
    </source>
</evidence>
<dbReference type="PROSITE" id="PS01125">
    <property type="entry name" value="ROK"/>
    <property type="match status" value="1"/>
</dbReference>
<dbReference type="Proteomes" id="UP000247922">
    <property type="component" value="Unassembled WGS sequence"/>
</dbReference>
<dbReference type="Pfam" id="PF00480">
    <property type="entry name" value="ROK"/>
    <property type="match status" value="1"/>
</dbReference>
<dbReference type="OrthoDB" id="9795247at2"/>
<dbReference type="EMBL" id="QJJR01000003">
    <property type="protein sequence ID" value="PXW92224.1"/>
    <property type="molecule type" value="Genomic_DNA"/>
</dbReference>
<organism evidence="2 3">
    <name type="scientific">Streptohalobacillus salinus</name>
    <dbReference type="NCBI Taxonomy" id="621096"/>
    <lineage>
        <taxon>Bacteria</taxon>
        <taxon>Bacillati</taxon>
        <taxon>Bacillota</taxon>
        <taxon>Bacilli</taxon>
        <taxon>Bacillales</taxon>
        <taxon>Bacillaceae</taxon>
        <taxon>Streptohalobacillus</taxon>
    </lineage>
</organism>
<name>A0A2V3WDX0_9BACI</name>
<reference evidence="2 3" key="1">
    <citation type="submission" date="2018-05" db="EMBL/GenBank/DDBJ databases">
        <title>Genomic Encyclopedia of Type Strains, Phase IV (KMG-IV): sequencing the most valuable type-strain genomes for metagenomic binning, comparative biology and taxonomic classification.</title>
        <authorList>
            <person name="Goeker M."/>
        </authorList>
    </citation>
    <scope>NUCLEOTIDE SEQUENCE [LARGE SCALE GENOMIC DNA]</scope>
    <source>
        <strain evidence="2 3">DSM 22440</strain>
    </source>
</reference>
<comment type="caution">
    <text evidence="2">The sequence shown here is derived from an EMBL/GenBank/DDBJ whole genome shotgun (WGS) entry which is preliminary data.</text>
</comment>
<dbReference type="InterPro" id="IPR049874">
    <property type="entry name" value="ROK_cs"/>
</dbReference>
<evidence type="ECO:0000256" key="1">
    <source>
        <dbReference type="ARBA" id="ARBA00006479"/>
    </source>
</evidence>
<sequence length="305" mass="31988">MYALGIDIGGTKVALAVVDAHGTILADTRIPTDTTLAPALMIDKIIHAAKDLIQQAQVDMVNLKGIGIGAPGPLNVKTGEITSPPNLKNWRHVKIVEQFKQSFDLPIRLENDANAAAIAEKWLGAGVGATDFVYLTISTGIGAGIIANNQLLTGAKGNAGDFGHTVIDPSFGVCSCGQRGCLEHICSGTAISREGSRIKGETLTTQEVFDLYLANDPEITPYMISVLETLGAAVVTLINTFDPDRIILGGGVTKVGKPLFDAVKAYVSKYTLNPDASDTPVVLAKLDQNAGVIGAAGLILIEEEQ</sequence>
<keyword evidence="3" id="KW-1185">Reference proteome</keyword>
<keyword evidence="2" id="KW-0808">Transferase</keyword>
<dbReference type="GO" id="GO:0016301">
    <property type="term" value="F:kinase activity"/>
    <property type="evidence" value="ECO:0007669"/>
    <property type="project" value="UniProtKB-KW"/>
</dbReference>
<keyword evidence="2" id="KW-0418">Kinase</keyword>
<dbReference type="InterPro" id="IPR000600">
    <property type="entry name" value="ROK"/>
</dbReference>
<accession>A0A2V3WDX0</accession>
<dbReference type="InterPro" id="IPR043129">
    <property type="entry name" value="ATPase_NBD"/>
</dbReference>
<dbReference type="Gene3D" id="3.30.420.40">
    <property type="match status" value="2"/>
</dbReference>
<protein>
    <submittedName>
        <fullName evidence="2">Glucokinase</fullName>
    </submittedName>
</protein>
<dbReference type="RefSeq" id="WP_110250847.1">
    <property type="nucleotide sequence ID" value="NZ_QJJR01000003.1"/>
</dbReference>
<evidence type="ECO:0000313" key="2">
    <source>
        <dbReference type="EMBL" id="PXW92224.1"/>
    </source>
</evidence>
<proteinExistence type="inferred from homology"/>
<dbReference type="SUPFAM" id="SSF53067">
    <property type="entry name" value="Actin-like ATPase domain"/>
    <property type="match status" value="1"/>
</dbReference>
<comment type="similarity">
    <text evidence="1">Belongs to the ROK (NagC/XylR) family.</text>
</comment>